<reference evidence="2" key="1">
    <citation type="submission" date="2017-04" db="EMBL/GenBank/DDBJ databases">
        <authorList>
            <person name="Varghese N."/>
            <person name="Submissions S."/>
        </authorList>
    </citation>
    <scope>NUCLEOTIDE SEQUENCE [LARGE SCALE GENOMIC DNA]</scope>
    <source>
        <strain evidence="2">DSM 23072</strain>
    </source>
</reference>
<keyword evidence="2" id="KW-1185">Reference proteome</keyword>
<dbReference type="Proteomes" id="UP000192408">
    <property type="component" value="Unassembled WGS sequence"/>
</dbReference>
<organism evidence="1 2">
    <name type="scientific">Pasteurella testudinis DSM 23072</name>
    <dbReference type="NCBI Taxonomy" id="1122938"/>
    <lineage>
        <taxon>Bacteria</taxon>
        <taxon>Pseudomonadati</taxon>
        <taxon>Pseudomonadota</taxon>
        <taxon>Gammaproteobacteria</taxon>
        <taxon>Pasteurellales</taxon>
        <taxon>Pasteurellaceae</taxon>
        <taxon>Pasteurella</taxon>
    </lineage>
</organism>
<proteinExistence type="predicted"/>
<protein>
    <submittedName>
        <fullName evidence="1">Uncharacterized protein</fullName>
    </submittedName>
</protein>
<dbReference type="AlphaFoldDB" id="A0A1W1V889"/>
<sequence>MEHPKQPGTHVRTLFPKYPFTASAPPYYTRGAFSDPRSSGNFSAFRVYSFGGLPEMPVIGRDNMSGLKNWPVFESGHVRYRKPSPPITSGGRIRPFLTRFLRNEPDFMFLGRFGTFPLLCHVDMPNGRLAYVLPPVTYNTRFSTIFILPWFVCTRMDIVPCAGAMDNISDRNEPFPFHCGLFPFFVQGYIPNGRSAYVFASHDL</sequence>
<evidence type="ECO:0000313" key="2">
    <source>
        <dbReference type="Proteomes" id="UP000192408"/>
    </source>
</evidence>
<dbReference type="EMBL" id="FWWV01000066">
    <property type="protein sequence ID" value="SMB89456.1"/>
    <property type="molecule type" value="Genomic_DNA"/>
</dbReference>
<gene>
    <name evidence="1" type="ORF">SAMN05660772_02881</name>
</gene>
<evidence type="ECO:0000313" key="1">
    <source>
        <dbReference type="EMBL" id="SMB89456.1"/>
    </source>
</evidence>
<accession>A0A1W1V889</accession>
<name>A0A1W1V889_9PAST</name>